<comment type="function">
    <text evidence="5">Flavin prenyltransferase that catalyzes the synthesis of the prenylated FMN cofactor (prenyl-FMN) for 4-hydroxy-3-polyprenylbenzoic acid decarboxylase UbiD. The prenyltransferase is metal-independent and links a dimethylallyl moiety from dimethylallyl monophosphate (DMAP) to the flavin N5 and C6 atoms of FMN.</text>
</comment>
<gene>
    <name evidence="5" type="primary">ubiX</name>
    <name evidence="7" type="ORF">V6X30_09440</name>
</gene>
<organism evidence="7 8">
    <name type="scientific">Spiribacter insolitus</name>
    <dbReference type="NCBI Taxonomy" id="3122417"/>
    <lineage>
        <taxon>Bacteria</taxon>
        <taxon>Pseudomonadati</taxon>
        <taxon>Pseudomonadota</taxon>
        <taxon>Gammaproteobacteria</taxon>
        <taxon>Chromatiales</taxon>
        <taxon>Ectothiorhodospiraceae</taxon>
        <taxon>Spiribacter</taxon>
    </lineage>
</organism>
<keyword evidence="4 5" id="KW-0808">Transferase</keyword>
<dbReference type="NCBIfam" id="TIGR00421">
    <property type="entry name" value="ubiX_pad"/>
    <property type="match status" value="1"/>
</dbReference>
<evidence type="ECO:0000256" key="5">
    <source>
        <dbReference type="HAMAP-Rule" id="MF_01984"/>
    </source>
</evidence>
<evidence type="ECO:0000256" key="2">
    <source>
        <dbReference type="ARBA" id="ARBA00022630"/>
    </source>
</evidence>
<keyword evidence="8" id="KW-1185">Reference proteome</keyword>
<comment type="similarity">
    <text evidence="5">Belongs to the UbiX/PAD1 family.</text>
</comment>
<comment type="caution">
    <text evidence="5">Lacks conserved residue(s) required for the propagation of feature annotation.</text>
</comment>
<keyword evidence="2 5" id="KW-0285">Flavoprotein</keyword>
<evidence type="ECO:0000256" key="4">
    <source>
        <dbReference type="ARBA" id="ARBA00022679"/>
    </source>
</evidence>
<comment type="catalytic activity">
    <reaction evidence="5">
        <text>dimethylallyl phosphate + FMNH2 = prenylated FMNH2 + phosphate</text>
        <dbReference type="Rhea" id="RHEA:37743"/>
        <dbReference type="ChEBI" id="CHEBI:43474"/>
        <dbReference type="ChEBI" id="CHEBI:57618"/>
        <dbReference type="ChEBI" id="CHEBI:87467"/>
        <dbReference type="ChEBI" id="CHEBI:88052"/>
        <dbReference type="EC" id="2.5.1.129"/>
    </reaction>
</comment>
<accession>A0ABV3T8W2</accession>
<dbReference type="Gene3D" id="3.40.50.1950">
    <property type="entry name" value="Flavin prenyltransferase-like"/>
    <property type="match status" value="1"/>
</dbReference>
<protein>
    <recommendedName>
        <fullName evidence="5">Flavin prenyltransferase UbiX</fullName>
        <ecNumber evidence="5">2.5.1.129</ecNumber>
    </recommendedName>
</protein>
<keyword evidence="1 5" id="KW-0637">Prenyltransferase</keyword>
<evidence type="ECO:0000313" key="7">
    <source>
        <dbReference type="EMBL" id="MEX0431626.1"/>
    </source>
</evidence>
<dbReference type="RefSeq" id="WP_367984417.1">
    <property type="nucleotide sequence ID" value="NZ_JBAKFF010000001.1"/>
</dbReference>
<evidence type="ECO:0000313" key="8">
    <source>
        <dbReference type="Proteomes" id="UP001556637"/>
    </source>
</evidence>
<feature type="binding site" evidence="5">
    <location>
        <position position="184"/>
    </location>
    <ligand>
        <name>dimethylallyl phosphate</name>
        <dbReference type="ChEBI" id="CHEBI:88052"/>
    </ligand>
</feature>
<dbReference type="InterPro" id="IPR003382">
    <property type="entry name" value="Flavoprotein"/>
</dbReference>
<name>A0ABV3T8W2_9GAMM</name>
<keyword evidence="3 5" id="KW-0288">FMN</keyword>
<evidence type="ECO:0000259" key="6">
    <source>
        <dbReference type="Pfam" id="PF02441"/>
    </source>
</evidence>
<dbReference type="InterPro" id="IPR036551">
    <property type="entry name" value="Flavin_trans-like"/>
</dbReference>
<dbReference type="InterPro" id="IPR004507">
    <property type="entry name" value="UbiX-like"/>
</dbReference>
<proteinExistence type="inferred from homology"/>
<sequence>MRTQPITLAITGASGGIYGLRLLECLIAADRPVYLLISEAGRLVLKMEHDLALPGRPTDLAAALTERLGAADGQLQVFGPKAWTAPVASGSGAPRQMVVCPCTTGTLGRIAAGSSEALIERAADVVLKERGQLILVPRETPLSEIHLENMLRLTRVGAVMLPANPGFYHRPSDISGVVDFVVARVLDRLGIDQGLVPPWGLAADASDDER</sequence>
<dbReference type="EMBL" id="JBAKFF010000001">
    <property type="protein sequence ID" value="MEX0431626.1"/>
    <property type="molecule type" value="Genomic_DNA"/>
</dbReference>
<evidence type="ECO:0000256" key="3">
    <source>
        <dbReference type="ARBA" id="ARBA00022643"/>
    </source>
</evidence>
<feature type="binding site" evidence="5">
    <location>
        <position position="138"/>
    </location>
    <ligand>
        <name>FMN</name>
        <dbReference type="ChEBI" id="CHEBI:58210"/>
    </ligand>
</feature>
<dbReference type="GO" id="GO:0106141">
    <property type="term" value="F:flavin prenyltransferase activity"/>
    <property type="evidence" value="ECO:0007669"/>
    <property type="project" value="UniProtKB-EC"/>
</dbReference>
<comment type="caution">
    <text evidence="7">The sequence shown here is derived from an EMBL/GenBank/DDBJ whole genome shotgun (WGS) entry which is preliminary data.</text>
</comment>
<feature type="binding site" evidence="5">
    <location>
        <position position="168"/>
    </location>
    <ligand>
        <name>dimethylallyl phosphate</name>
        <dbReference type="ChEBI" id="CHEBI:88052"/>
    </ligand>
</feature>
<dbReference type="Proteomes" id="UP001556637">
    <property type="component" value="Unassembled WGS sequence"/>
</dbReference>
<dbReference type="EC" id="2.5.1.129" evidence="5"/>
<dbReference type="SUPFAM" id="SSF52507">
    <property type="entry name" value="Homo-oligomeric flavin-containing Cys decarboxylases, HFCD"/>
    <property type="match status" value="1"/>
</dbReference>
<feature type="binding site" evidence="5">
    <location>
        <begin position="12"/>
        <end position="14"/>
    </location>
    <ligand>
        <name>FMN</name>
        <dbReference type="ChEBI" id="CHEBI:58210"/>
    </ligand>
</feature>
<feature type="domain" description="Flavoprotein" evidence="6">
    <location>
        <begin position="6"/>
        <end position="189"/>
    </location>
</feature>
<dbReference type="HAMAP" id="MF_01984">
    <property type="entry name" value="ubiX_pad"/>
    <property type="match status" value="1"/>
</dbReference>
<evidence type="ECO:0000256" key="1">
    <source>
        <dbReference type="ARBA" id="ARBA00022602"/>
    </source>
</evidence>
<reference evidence="7 8" key="1">
    <citation type="submission" date="2024-02" db="EMBL/GenBank/DDBJ databases">
        <title>New especies of Spiribacter isolated from saline water.</title>
        <authorList>
            <person name="Leon M.J."/>
            <person name="De La Haba R."/>
            <person name="Sanchez-Porro C."/>
            <person name="Ventosa A."/>
        </authorList>
    </citation>
    <scope>NUCLEOTIDE SEQUENCE [LARGE SCALE GENOMIC DNA]</scope>
    <source>
        <strain evidence="8">ag22IC4-189</strain>
    </source>
</reference>
<feature type="binding site" evidence="5">
    <location>
        <begin position="103"/>
        <end position="106"/>
    </location>
    <ligand>
        <name>FMN</name>
        <dbReference type="ChEBI" id="CHEBI:58210"/>
    </ligand>
</feature>
<feature type="binding site" evidence="5">
    <location>
        <position position="38"/>
    </location>
    <ligand>
        <name>FMN</name>
        <dbReference type="ChEBI" id="CHEBI:58210"/>
    </ligand>
</feature>
<dbReference type="Pfam" id="PF02441">
    <property type="entry name" value="Flavoprotein"/>
    <property type="match status" value="1"/>
</dbReference>